<accession>A0A1I7NNY2</accession>
<evidence type="ECO:0008006" key="3">
    <source>
        <dbReference type="Google" id="ProtNLM"/>
    </source>
</evidence>
<dbReference type="AlphaFoldDB" id="A0A1I7NNY2"/>
<evidence type="ECO:0000313" key="2">
    <source>
        <dbReference type="Proteomes" id="UP000199074"/>
    </source>
</evidence>
<reference evidence="1 2" key="1">
    <citation type="submission" date="2016-10" db="EMBL/GenBank/DDBJ databases">
        <authorList>
            <person name="de Groot N.N."/>
        </authorList>
    </citation>
    <scope>NUCLEOTIDE SEQUENCE [LARGE SCALE GENOMIC DNA]</scope>
    <source>
        <strain evidence="1 2">IPL20</strain>
    </source>
</reference>
<keyword evidence="2" id="KW-1185">Reference proteome</keyword>
<dbReference type="RefSeq" id="WP_092424914.1">
    <property type="nucleotide sequence ID" value="NZ_FPCK01000002.1"/>
</dbReference>
<dbReference type="SUPFAM" id="SSF53756">
    <property type="entry name" value="UDP-Glycosyltransferase/glycogen phosphorylase"/>
    <property type="match status" value="1"/>
</dbReference>
<gene>
    <name evidence="1" type="ORF">SAMN05216456_2445</name>
</gene>
<dbReference type="EMBL" id="FPCK01000002">
    <property type="protein sequence ID" value="SFV36358.1"/>
    <property type="molecule type" value="Genomic_DNA"/>
</dbReference>
<proteinExistence type="predicted"/>
<sequence length="389" mass="41466">MTEAAKRQRYLIVSNGHGEDAIASALVRRLASTAQVEAYPMIGSGKAYEGLCRIVGPRATLASEGWRNVKGSLRRDIVNGGLMTVPPALKFLRSVRGHYDSVIVVGDMVGILAATAVGLGDLVYLDVYKTGAARLYSPGEIWAIKRSCKTVFCRAESLAERLKASGVDARAAGNIMMDSVPSGDYDATARRRKPLAVTLLPGSRALTAESFALQVDALRQIPDEERPDIFLAVAGSVSVEELAKAAKLRRTPLLSAEAADLGELSDGNLVVHMARGNAMGNLLQASDVVLSQAGTASVQSLGLGRPVITFINQRDRRSRFADEQNLFGEARIVVEPRASNIATALRRLLSDSAERERLTQIGRDRIGGPGALEAILGEITGQTASHPSP</sequence>
<evidence type="ECO:0000313" key="1">
    <source>
        <dbReference type="EMBL" id="SFV36358.1"/>
    </source>
</evidence>
<name>A0A1I7NNY2_9HYPH</name>
<dbReference type="Proteomes" id="UP000199074">
    <property type="component" value="Unassembled WGS sequence"/>
</dbReference>
<dbReference type="PANTHER" id="PTHR39517:SF1">
    <property type="entry name" value="LIPID-A-DISACCHARIDE SYNTHASE"/>
    <property type="match status" value="1"/>
</dbReference>
<protein>
    <recommendedName>
        <fullName evidence="3">UDP-N-acetylglucosamine:LPS N-acetylglucosamine transferase</fullName>
    </recommendedName>
</protein>
<organism evidence="1 2">
    <name type="scientific">Devosia crocina</name>
    <dbReference type="NCBI Taxonomy" id="429728"/>
    <lineage>
        <taxon>Bacteria</taxon>
        <taxon>Pseudomonadati</taxon>
        <taxon>Pseudomonadota</taxon>
        <taxon>Alphaproteobacteria</taxon>
        <taxon>Hyphomicrobiales</taxon>
        <taxon>Devosiaceae</taxon>
        <taxon>Devosia</taxon>
    </lineage>
</organism>
<dbReference type="STRING" id="429728.SAMN05216456_2445"/>
<dbReference type="OrthoDB" id="29253at2"/>
<dbReference type="InterPro" id="IPR019994">
    <property type="entry name" value="Lipid-A-disac_synthase-rel_put"/>
</dbReference>
<dbReference type="PANTHER" id="PTHR39517">
    <property type="entry name" value="SLL0192 PROTEIN"/>
    <property type="match status" value="1"/>
</dbReference>
<dbReference type="Gene3D" id="3.40.50.2000">
    <property type="entry name" value="Glycogen Phosphorylase B"/>
    <property type="match status" value="1"/>
</dbReference>